<dbReference type="Proteomes" id="UP000625711">
    <property type="component" value="Unassembled WGS sequence"/>
</dbReference>
<accession>A0A834IAM6</accession>
<organism evidence="1 2">
    <name type="scientific">Rhynchophorus ferrugineus</name>
    <name type="common">Red palm weevil</name>
    <name type="synonym">Curculio ferrugineus</name>
    <dbReference type="NCBI Taxonomy" id="354439"/>
    <lineage>
        <taxon>Eukaryota</taxon>
        <taxon>Metazoa</taxon>
        <taxon>Ecdysozoa</taxon>
        <taxon>Arthropoda</taxon>
        <taxon>Hexapoda</taxon>
        <taxon>Insecta</taxon>
        <taxon>Pterygota</taxon>
        <taxon>Neoptera</taxon>
        <taxon>Endopterygota</taxon>
        <taxon>Coleoptera</taxon>
        <taxon>Polyphaga</taxon>
        <taxon>Cucujiformia</taxon>
        <taxon>Curculionidae</taxon>
        <taxon>Dryophthorinae</taxon>
        <taxon>Rhynchophorus</taxon>
    </lineage>
</organism>
<gene>
    <name evidence="1" type="ORF">GWI33_013000</name>
</gene>
<reference evidence="1" key="1">
    <citation type="submission" date="2020-08" db="EMBL/GenBank/DDBJ databases">
        <title>Genome sequencing and assembly of the red palm weevil Rhynchophorus ferrugineus.</title>
        <authorList>
            <person name="Dias G.B."/>
            <person name="Bergman C.M."/>
            <person name="Manee M."/>
        </authorList>
    </citation>
    <scope>NUCLEOTIDE SEQUENCE</scope>
    <source>
        <strain evidence="1">AA-2017</strain>
        <tissue evidence="1">Whole larva</tissue>
    </source>
</reference>
<sequence>MKILIKAPPYITFVPHPATLQFPSIARHEQNTPLCRANNKSTTKIQPPVSYFAFLIGRRWGWTHPRVRHPPPILETLCREIRELYPD</sequence>
<evidence type="ECO:0000313" key="2">
    <source>
        <dbReference type="Proteomes" id="UP000625711"/>
    </source>
</evidence>
<dbReference type="EMBL" id="JAACXV010012901">
    <property type="protein sequence ID" value="KAF7274345.1"/>
    <property type="molecule type" value="Genomic_DNA"/>
</dbReference>
<keyword evidence="2" id="KW-1185">Reference proteome</keyword>
<dbReference type="AlphaFoldDB" id="A0A834IAM6"/>
<comment type="caution">
    <text evidence="1">The sequence shown here is derived from an EMBL/GenBank/DDBJ whole genome shotgun (WGS) entry which is preliminary data.</text>
</comment>
<proteinExistence type="predicted"/>
<name>A0A834IAM6_RHYFE</name>
<protein>
    <submittedName>
        <fullName evidence="1">Uncharacterized protein</fullName>
    </submittedName>
</protein>
<evidence type="ECO:0000313" key="1">
    <source>
        <dbReference type="EMBL" id="KAF7274345.1"/>
    </source>
</evidence>